<dbReference type="RefSeq" id="WP_145911948.1">
    <property type="nucleotide sequence ID" value="NZ_CP012946.1"/>
</dbReference>
<accession>A0A182D1T6</accession>
<evidence type="ECO:0000256" key="1">
    <source>
        <dbReference type="SAM" id="MobiDB-lite"/>
    </source>
</evidence>
<reference evidence="2" key="1">
    <citation type="journal article" date="2015" name="Genome Announc.">
        <title>Complete Genome Sequence of the Bacteriochlorophyll b-Producing Photosynthetic Bacterium Blastochloris viridis.</title>
        <authorList>
            <person name="Tsukatani Y."/>
            <person name="Hirose Y."/>
            <person name="Harada J."/>
            <person name="Misawa N."/>
            <person name="Mori K."/>
            <person name="Inoue K."/>
            <person name="Tamiaki H."/>
        </authorList>
    </citation>
    <scope>NUCLEOTIDE SEQUENCE [LARGE SCALE GENOMIC DNA]</scope>
    <source>
        <strain evidence="2">DSM 133</strain>
    </source>
</reference>
<name>A0A182D1T6_BLAVI</name>
<dbReference type="AlphaFoldDB" id="A0A182D1T6"/>
<dbReference type="EMBL" id="AP014854">
    <property type="protein sequence ID" value="BAR99318.1"/>
    <property type="molecule type" value="Genomic_DNA"/>
</dbReference>
<protein>
    <submittedName>
        <fullName evidence="2">Uncharacterized protein</fullName>
    </submittedName>
</protein>
<sequence>MQNPRKFAAALAPPRPDVPGRAEAPPAQPNRRTGDYAIFDAELSGMRRGCAPMPKKFSALSAVLRAPIAGT</sequence>
<evidence type="ECO:0000313" key="2">
    <source>
        <dbReference type="EMBL" id="BAR99318.1"/>
    </source>
</evidence>
<proteinExistence type="predicted"/>
<gene>
    <name evidence="2" type="ORF">BV133_1725</name>
</gene>
<organism evidence="2">
    <name type="scientific">Blastochloris viridis</name>
    <name type="common">Rhodopseudomonas viridis</name>
    <dbReference type="NCBI Taxonomy" id="1079"/>
    <lineage>
        <taxon>Bacteria</taxon>
        <taxon>Pseudomonadati</taxon>
        <taxon>Pseudomonadota</taxon>
        <taxon>Alphaproteobacteria</taxon>
        <taxon>Hyphomicrobiales</taxon>
        <taxon>Blastochloridaceae</taxon>
        <taxon>Blastochloris</taxon>
    </lineage>
</organism>
<feature type="region of interest" description="Disordered" evidence="1">
    <location>
        <begin position="1"/>
        <end position="33"/>
    </location>
</feature>